<dbReference type="InterPro" id="IPR001611">
    <property type="entry name" value="Leu-rich_rpt"/>
</dbReference>
<evidence type="ECO:0000259" key="12">
    <source>
        <dbReference type="PROSITE" id="PS50011"/>
    </source>
</evidence>
<feature type="transmembrane region" description="Helical" evidence="11">
    <location>
        <begin position="497"/>
        <end position="521"/>
    </location>
</feature>
<evidence type="ECO:0000256" key="5">
    <source>
        <dbReference type="ARBA" id="ARBA00022737"/>
    </source>
</evidence>
<evidence type="ECO:0000256" key="4">
    <source>
        <dbReference type="ARBA" id="ARBA00022729"/>
    </source>
</evidence>
<dbReference type="GO" id="GO:0004714">
    <property type="term" value="F:transmembrane receptor protein tyrosine kinase activity"/>
    <property type="evidence" value="ECO:0007669"/>
    <property type="project" value="UniProtKB-EC"/>
</dbReference>
<protein>
    <submittedName>
        <fullName evidence="13">Putative inactive leucine-rich repeat receptor-like protein kinase</fullName>
        <ecNumber evidence="13">2.7.10.1</ecNumber>
        <ecNumber evidence="13">2.7.11.1</ecNumber>
    </submittedName>
</protein>
<evidence type="ECO:0000256" key="3">
    <source>
        <dbReference type="ARBA" id="ARBA00022692"/>
    </source>
</evidence>
<keyword evidence="8 13" id="KW-0675">Receptor</keyword>
<dbReference type="GO" id="GO:0004674">
    <property type="term" value="F:protein serine/threonine kinase activity"/>
    <property type="evidence" value="ECO:0007669"/>
    <property type="project" value="UniProtKB-EC"/>
</dbReference>
<feature type="compositionally biased region" description="Polar residues" evidence="10">
    <location>
        <begin position="857"/>
        <end position="877"/>
    </location>
</feature>
<feature type="domain" description="Protein kinase" evidence="12">
    <location>
        <begin position="585"/>
        <end position="846"/>
    </location>
</feature>
<feature type="region of interest" description="Disordered" evidence="10">
    <location>
        <begin position="855"/>
        <end position="877"/>
    </location>
</feature>
<dbReference type="Proteomes" id="UP000236161">
    <property type="component" value="Unassembled WGS sequence"/>
</dbReference>
<dbReference type="EC" id="2.7.11.1" evidence="13"/>
<dbReference type="FunFam" id="3.80.10.10:FF:000155">
    <property type="entry name" value="Putative inactive leucine-rich repeat receptor-like protein kinase"/>
    <property type="match status" value="1"/>
</dbReference>
<feature type="transmembrane region" description="Helical" evidence="11">
    <location>
        <begin position="390"/>
        <end position="407"/>
    </location>
</feature>
<keyword evidence="14" id="KW-1185">Reference proteome</keyword>
<keyword evidence="5" id="KW-0677">Repeat</keyword>
<keyword evidence="3 11" id="KW-0812">Transmembrane</keyword>
<keyword evidence="7 11" id="KW-0472">Membrane</keyword>
<dbReference type="PROSITE" id="PS50011">
    <property type="entry name" value="PROTEIN_KINASE_DOM"/>
    <property type="match status" value="1"/>
</dbReference>
<dbReference type="AlphaFoldDB" id="A0A2I0BE59"/>
<dbReference type="SMART" id="SM00220">
    <property type="entry name" value="S_TKc"/>
    <property type="match status" value="1"/>
</dbReference>
<dbReference type="InterPro" id="IPR051824">
    <property type="entry name" value="LRR_Rcpt-Like_S/T_Kinase"/>
</dbReference>
<dbReference type="PANTHER" id="PTHR48006:SF84">
    <property type="entry name" value="REPEAT TRANSMEMBRANE PROTEIN KINASE, PUTATIVE, EXPRESSED-RELATED"/>
    <property type="match status" value="1"/>
</dbReference>
<evidence type="ECO:0000256" key="10">
    <source>
        <dbReference type="SAM" id="MobiDB-lite"/>
    </source>
</evidence>
<dbReference type="SUPFAM" id="SSF52058">
    <property type="entry name" value="L domain-like"/>
    <property type="match status" value="1"/>
</dbReference>
<keyword evidence="13" id="KW-0418">Kinase</keyword>
<dbReference type="Gene3D" id="1.10.510.10">
    <property type="entry name" value="Transferase(Phosphotransferase) domain 1"/>
    <property type="match status" value="1"/>
</dbReference>
<reference evidence="13 14" key="1">
    <citation type="journal article" date="2017" name="Nature">
        <title>The Apostasia genome and the evolution of orchids.</title>
        <authorList>
            <person name="Zhang G.Q."/>
            <person name="Liu K.W."/>
            <person name="Li Z."/>
            <person name="Lohaus R."/>
            <person name="Hsiao Y.Y."/>
            <person name="Niu S.C."/>
            <person name="Wang J.Y."/>
            <person name="Lin Y.C."/>
            <person name="Xu Q."/>
            <person name="Chen L.J."/>
            <person name="Yoshida K."/>
            <person name="Fujiwara S."/>
            <person name="Wang Z.W."/>
            <person name="Zhang Y.Q."/>
            <person name="Mitsuda N."/>
            <person name="Wang M."/>
            <person name="Liu G.H."/>
            <person name="Pecoraro L."/>
            <person name="Huang H.X."/>
            <person name="Xiao X.J."/>
            <person name="Lin M."/>
            <person name="Wu X.Y."/>
            <person name="Wu W.L."/>
            <person name="Chen Y.Y."/>
            <person name="Chang S.B."/>
            <person name="Sakamoto S."/>
            <person name="Ohme-Takagi M."/>
            <person name="Yagi M."/>
            <person name="Zeng S.J."/>
            <person name="Shen C.Y."/>
            <person name="Yeh C.M."/>
            <person name="Luo Y.B."/>
            <person name="Tsai W.C."/>
            <person name="Van de Peer Y."/>
            <person name="Liu Z.J."/>
        </authorList>
    </citation>
    <scope>NUCLEOTIDE SEQUENCE [LARGE SCALE GENOMIC DNA]</scope>
    <source>
        <strain evidence="14">cv. Shenzhen</strain>
        <tissue evidence="13">Stem</tissue>
    </source>
</reference>
<evidence type="ECO:0000256" key="2">
    <source>
        <dbReference type="ARBA" id="ARBA00022614"/>
    </source>
</evidence>
<dbReference type="InterPro" id="IPR011009">
    <property type="entry name" value="Kinase-like_dom_sf"/>
</dbReference>
<evidence type="ECO:0000256" key="11">
    <source>
        <dbReference type="SAM" id="Phobius"/>
    </source>
</evidence>
<sequence>MTREGNHLIIFRLSCQSDDVIMDPSSIYLPTVNVEINLQPSVEDWRGGGKERVSTVQRRWLNHRHHVWSSPRANSSARQRTRGIYLLLLDVSQRGGGGEIVAGVLGVELLMARNFSCYLLIVSLVLTSVPHSVQLQSSQAWSLLQLQRLLSNPVVSTSWSSDTDFCNAEPNSSVTVVCYEESVTQLHINGNLSSPALPKSFSIDSFFTTLTRLPDLKVLSLTSLGLWGSIPAKISRLSSLEIVNMSSNFLSGNLPEEISRLKNLQTLILDHNVIGGRVPDWISSFPLMAVLSLKNNTFDGPLPNSLSSMESLRVLVLSYNKFYGQLPDLSGLSDLQVLDLDNNKFGPEFPRLGKKIVTLLMRNNSFTGGLPPGLTSEYLLQQLDVSSNRFVGPFMPALFSLFSIRYLNISGNRFTGMLFTNISCNVDLKDVDLSSNLLTGALPTCLSSKSLDKKVSYSGNCLANKDQFQHPNSFCQNQAFAVGLLPHKQKKASAHKAIVVVSVVLAVVGALVVALLLFSAIRRAKTRRTVKRPPRRLIEHASNGYPSKLLADARYISQTMKLGALGIPPYRSFSLDELEAATNNFDTSAFMGEGSLGQMYKGTLRDGSPIAIRCLKLKRSHSSQNFNRHIELISKLRHRHLVSALGHCFEYYLEDSSVSTLFLIFEYVSNGTLRSNILGQKLSWTQRIAAAIGVAKGIQFLHAGIIPGLFANDLKITNVLLDHNLVAKISSYNLPLIAGGSAGSKEHRRTLPEGKLDIYDFGVILLEIMSGRPVSSRSDAEILKDQLDESVTADGMARRRNIIDPVIWKTCCNESVKTAIEICIRCLSQEPSGRPSVEDVLWNLQFAAQVQDAWRGDSNSSEDSPLSQTPALRSSLD</sequence>
<evidence type="ECO:0000256" key="8">
    <source>
        <dbReference type="ARBA" id="ARBA00023170"/>
    </source>
</evidence>
<dbReference type="STRING" id="1088818.A0A2I0BE59"/>
<dbReference type="InterPro" id="IPR032675">
    <property type="entry name" value="LRR_dom_sf"/>
</dbReference>
<accession>A0A2I0BE59</accession>
<dbReference type="Gene3D" id="3.30.200.20">
    <property type="entry name" value="Phosphorylase Kinase, domain 1"/>
    <property type="match status" value="1"/>
</dbReference>
<dbReference type="Pfam" id="PF07714">
    <property type="entry name" value="PK_Tyr_Ser-Thr"/>
    <property type="match status" value="1"/>
</dbReference>
<proteinExistence type="predicted"/>
<gene>
    <name evidence="13" type="ORF">AXF42_Ash010478</name>
</gene>
<dbReference type="OrthoDB" id="676979at2759"/>
<name>A0A2I0BE59_9ASPA</name>
<evidence type="ECO:0000256" key="1">
    <source>
        <dbReference type="ARBA" id="ARBA00004479"/>
    </source>
</evidence>
<dbReference type="InterPro" id="IPR001245">
    <property type="entry name" value="Ser-Thr/Tyr_kinase_cat_dom"/>
</dbReference>
<dbReference type="Gene3D" id="3.80.10.10">
    <property type="entry name" value="Ribonuclease Inhibitor"/>
    <property type="match status" value="2"/>
</dbReference>
<dbReference type="EC" id="2.7.10.1" evidence="13"/>
<dbReference type="FunFam" id="3.30.200.20:FF:000285">
    <property type="entry name" value="Putative inactive leucine-rich repeat receptor-like protein kinase"/>
    <property type="match status" value="1"/>
</dbReference>
<dbReference type="FunFam" id="1.10.510.10:FF:000431">
    <property type="entry name" value="Putative inactive leucine-rich repeat receptor-like protein kinase"/>
    <property type="match status" value="1"/>
</dbReference>
<dbReference type="PANTHER" id="PTHR48006">
    <property type="entry name" value="LEUCINE-RICH REPEAT-CONTAINING PROTEIN DDB_G0281931-RELATED"/>
    <property type="match status" value="1"/>
</dbReference>
<evidence type="ECO:0000256" key="9">
    <source>
        <dbReference type="ARBA" id="ARBA00023180"/>
    </source>
</evidence>
<evidence type="ECO:0000256" key="6">
    <source>
        <dbReference type="ARBA" id="ARBA00022989"/>
    </source>
</evidence>
<keyword evidence="9" id="KW-0325">Glycoprotein</keyword>
<dbReference type="GO" id="GO:0016020">
    <property type="term" value="C:membrane"/>
    <property type="evidence" value="ECO:0007669"/>
    <property type="project" value="UniProtKB-SubCell"/>
</dbReference>
<keyword evidence="4" id="KW-0732">Signal</keyword>
<evidence type="ECO:0000256" key="7">
    <source>
        <dbReference type="ARBA" id="ARBA00023136"/>
    </source>
</evidence>
<organism evidence="13 14">
    <name type="scientific">Apostasia shenzhenica</name>
    <dbReference type="NCBI Taxonomy" id="1088818"/>
    <lineage>
        <taxon>Eukaryota</taxon>
        <taxon>Viridiplantae</taxon>
        <taxon>Streptophyta</taxon>
        <taxon>Embryophyta</taxon>
        <taxon>Tracheophyta</taxon>
        <taxon>Spermatophyta</taxon>
        <taxon>Magnoliopsida</taxon>
        <taxon>Liliopsida</taxon>
        <taxon>Asparagales</taxon>
        <taxon>Orchidaceae</taxon>
        <taxon>Apostasioideae</taxon>
        <taxon>Apostasia</taxon>
    </lineage>
</organism>
<evidence type="ECO:0000313" key="13">
    <source>
        <dbReference type="EMBL" id="PKA66068.1"/>
    </source>
</evidence>
<evidence type="ECO:0000313" key="14">
    <source>
        <dbReference type="Proteomes" id="UP000236161"/>
    </source>
</evidence>
<comment type="subcellular location">
    <subcellularLocation>
        <location evidence="1">Membrane</location>
        <topology evidence="1">Single-pass type I membrane protein</topology>
    </subcellularLocation>
</comment>
<dbReference type="GO" id="GO:0005524">
    <property type="term" value="F:ATP binding"/>
    <property type="evidence" value="ECO:0007669"/>
    <property type="project" value="InterPro"/>
</dbReference>
<keyword evidence="6 11" id="KW-1133">Transmembrane helix</keyword>
<dbReference type="Pfam" id="PF00560">
    <property type="entry name" value="LRR_1"/>
    <property type="match status" value="3"/>
</dbReference>
<dbReference type="EMBL" id="KZ451888">
    <property type="protein sequence ID" value="PKA66068.1"/>
    <property type="molecule type" value="Genomic_DNA"/>
</dbReference>
<dbReference type="InterPro" id="IPR000719">
    <property type="entry name" value="Prot_kinase_dom"/>
</dbReference>
<keyword evidence="13" id="KW-0808">Transferase</keyword>
<dbReference type="SUPFAM" id="SSF56112">
    <property type="entry name" value="Protein kinase-like (PK-like)"/>
    <property type="match status" value="1"/>
</dbReference>
<keyword evidence="2" id="KW-0433">Leucine-rich repeat</keyword>